<gene>
    <name evidence="2" type="ORF">ACFO3M_00915</name>
</gene>
<dbReference type="EMBL" id="JBHSGR010000001">
    <property type="protein sequence ID" value="MFC4691942.1"/>
    <property type="molecule type" value="Genomic_DNA"/>
</dbReference>
<organism evidence="2 3">
    <name type="scientific">Geodermatophilus arenarius</name>
    <dbReference type="NCBI Taxonomy" id="1137990"/>
    <lineage>
        <taxon>Bacteria</taxon>
        <taxon>Bacillati</taxon>
        <taxon>Actinomycetota</taxon>
        <taxon>Actinomycetes</taxon>
        <taxon>Geodermatophilales</taxon>
        <taxon>Geodermatophilaceae</taxon>
        <taxon>Geodermatophilus</taxon>
    </lineage>
</organism>
<dbReference type="InterPro" id="IPR008407">
    <property type="entry name" value="Brnchd-chn_aa_trnsp_AzlD"/>
</dbReference>
<feature type="transmembrane region" description="Helical" evidence="1">
    <location>
        <begin position="6"/>
        <end position="29"/>
    </location>
</feature>
<keyword evidence="1" id="KW-0472">Membrane</keyword>
<keyword evidence="3" id="KW-1185">Reference proteome</keyword>
<keyword evidence="1" id="KW-0812">Transmembrane</keyword>
<evidence type="ECO:0000313" key="3">
    <source>
        <dbReference type="Proteomes" id="UP001596025"/>
    </source>
</evidence>
<feature type="transmembrane region" description="Helical" evidence="1">
    <location>
        <begin position="64"/>
        <end position="82"/>
    </location>
</feature>
<sequence>MPEPGYVAVVVGLSAAVTWTLRAAPFAVLAPVHDSAVVATLRRHVPLGVLCILAAHTLRDVPTGSVVAAPPFVVAVAVTVGLHLWRGHVLLSIAVGTAVHVTLATLLAGA</sequence>
<dbReference type="Proteomes" id="UP001596025">
    <property type="component" value="Unassembled WGS sequence"/>
</dbReference>
<keyword evidence="1" id="KW-1133">Transmembrane helix</keyword>
<evidence type="ECO:0000256" key="1">
    <source>
        <dbReference type="SAM" id="Phobius"/>
    </source>
</evidence>
<feature type="transmembrane region" description="Helical" evidence="1">
    <location>
        <begin position="89"/>
        <end position="109"/>
    </location>
</feature>
<protein>
    <submittedName>
        <fullName evidence="2">Branched-chain amino acid transporter permease</fullName>
    </submittedName>
</protein>
<dbReference type="Pfam" id="PF05437">
    <property type="entry name" value="AzlD"/>
    <property type="match status" value="1"/>
</dbReference>
<dbReference type="RefSeq" id="WP_387985156.1">
    <property type="nucleotide sequence ID" value="NZ_JBHSGR010000001.1"/>
</dbReference>
<comment type="caution">
    <text evidence="2">The sequence shown here is derived from an EMBL/GenBank/DDBJ whole genome shotgun (WGS) entry which is preliminary data.</text>
</comment>
<reference evidence="3" key="1">
    <citation type="journal article" date="2019" name="Int. J. Syst. Evol. Microbiol.">
        <title>The Global Catalogue of Microorganisms (GCM) 10K type strain sequencing project: providing services to taxonomists for standard genome sequencing and annotation.</title>
        <authorList>
            <consortium name="The Broad Institute Genomics Platform"/>
            <consortium name="The Broad Institute Genome Sequencing Center for Infectious Disease"/>
            <person name="Wu L."/>
            <person name="Ma J."/>
        </authorList>
    </citation>
    <scope>NUCLEOTIDE SEQUENCE [LARGE SCALE GENOMIC DNA]</scope>
    <source>
        <strain evidence="3">CCUG 62763</strain>
    </source>
</reference>
<name>A0ABV9LEW1_9ACTN</name>
<proteinExistence type="predicted"/>
<accession>A0ABV9LEW1</accession>
<evidence type="ECO:0000313" key="2">
    <source>
        <dbReference type="EMBL" id="MFC4691942.1"/>
    </source>
</evidence>